<dbReference type="PANTHER" id="PTHR47331">
    <property type="entry name" value="PHD-TYPE DOMAIN-CONTAINING PROTEIN"/>
    <property type="match status" value="1"/>
</dbReference>
<evidence type="ECO:0000313" key="1">
    <source>
        <dbReference type="EMBL" id="GFS71605.1"/>
    </source>
</evidence>
<name>A0A8X6T1M3_NEPPI</name>
<reference evidence="1" key="1">
    <citation type="submission" date="2020-08" db="EMBL/GenBank/DDBJ databases">
        <title>Multicomponent nature underlies the extraordinary mechanical properties of spider dragline silk.</title>
        <authorList>
            <person name="Kono N."/>
            <person name="Nakamura H."/>
            <person name="Mori M."/>
            <person name="Yoshida Y."/>
            <person name="Ohtoshi R."/>
            <person name="Malay A.D."/>
            <person name="Moran D.A.P."/>
            <person name="Tomita M."/>
            <person name="Numata K."/>
            <person name="Arakawa K."/>
        </authorList>
    </citation>
    <scope>NUCLEOTIDE SEQUENCE</scope>
</reference>
<organism evidence="1 2">
    <name type="scientific">Nephila pilipes</name>
    <name type="common">Giant wood spider</name>
    <name type="synonym">Nephila maculata</name>
    <dbReference type="NCBI Taxonomy" id="299642"/>
    <lineage>
        <taxon>Eukaryota</taxon>
        <taxon>Metazoa</taxon>
        <taxon>Ecdysozoa</taxon>
        <taxon>Arthropoda</taxon>
        <taxon>Chelicerata</taxon>
        <taxon>Arachnida</taxon>
        <taxon>Araneae</taxon>
        <taxon>Araneomorphae</taxon>
        <taxon>Entelegynae</taxon>
        <taxon>Araneoidea</taxon>
        <taxon>Nephilidae</taxon>
        <taxon>Nephila</taxon>
    </lineage>
</organism>
<dbReference type="GO" id="GO:0003676">
    <property type="term" value="F:nucleic acid binding"/>
    <property type="evidence" value="ECO:0007669"/>
    <property type="project" value="InterPro"/>
</dbReference>
<proteinExistence type="predicted"/>
<dbReference type="AlphaFoldDB" id="A0A8X6T1M3"/>
<dbReference type="EMBL" id="BMAW01095747">
    <property type="protein sequence ID" value="GFS71605.1"/>
    <property type="molecule type" value="Genomic_DNA"/>
</dbReference>
<dbReference type="OrthoDB" id="6436818at2759"/>
<protein>
    <submittedName>
        <fullName evidence="1">Uncharacterized protein</fullName>
    </submittedName>
</protein>
<dbReference type="InterPro" id="IPR036397">
    <property type="entry name" value="RNaseH_sf"/>
</dbReference>
<sequence length="166" mass="18605">MKQKYWIVGTRTSIHSEVRRCVTCAKFNFELSKQIWADLPAARANPGRAFLKIGMGFAGPFLMTLRRGKRVKAIKMHVCVFVCFTTKAINLELISDLSAQTCIVGTKTLSHGVKNQIKYLVIVAKMSSVQIFLLRSWELETIGNYLTNEGVKWTLNVPSAPHFGGL</sequence>
<dbReference type="Proteomes" id="UP000887013">
    <property type="component" value="Unassembled WGS sequence"/>
</dbReference>
<gene>
    <name evidence="1" type="primary">X975_00963</name>
    <name evidence="1" type="ORF">NPIL_620361</name>
</gene>
<evidence type="ECO:0000313" key="2">
    <source>
        <dbReference type="Proteomes" id="UP000887013"/>
    </source>
</evidence>
<comment type="caution">
    <text evidence="1">The sequence shown here is derived from an EMBL/GenBank/DDBJ whole genome shotgun (WGS) entry which is preliminary data.</text>
</comment>
<accession>A0A8X6T1M3</accession>
<keyword evidence="2" id="KW-1185">Reference proteome</keyword>
<dbReference type="Gene3D" id="3.30.420.10">
    <property type="entry name" value="Ribonuclease H-like superfamily/Ribonuclease H"/>
    <property type="match status" value="1"/>
</dbReference>